<keyword evidence="3" id="KW-1185">Reference proteome</keyword>
<sequence>MYIVISHEWLSLLDSLSNSKRTYKLEKNPKSFYNMDQVVVSFGSFFCLSVLMLWPQTRLLTFRICFINQ</sequence>
<dbReference type="AlphaFoldDB" id="A0AAX6FJ42"/>
<feature type="transmembrane region" description="Helical" evidence="1">
    <location>
        <begin position="37"/>
        <end position="54"/>
    </location>
</feature>
<evidence type="ECO:0000313" key="2">
    <source>
        <dbReference type="EMBL" id="KAJ6816168.1"/>
    </source>
</evidence>
<keyword evidence="1" id="KW-1133">Transmembrane helix</keyword>
<dbReference type="EMBL" id="JANAVB010028397">
    <property type="protein sequence ID" value="KAJ6816168.1"/>
    <property type="molecule type" value="Genomic_DNA"/>
</dbReference>
<protein>
    <submittedName>
        <fullName evidence="2">Peroxygenase 3</fullName>
    </submittedName>
</protein>
<accession>A0AAX6FJ42</accession>
<name>A0AAX6FJ42_IRIPA</name>
<keyword evidence="1" id="KW-0472">Membrane</keyword>
<evidence type="ECO:0000313" key="3">
    <source>
        <dbReference type="Proteomes" id="UP001140949"/>
    </source>
</evidence>
<organism evidence="2 3">
    <name type="scientific">Iris pallida</name>
    <name type="common">Sweet iris</name>
    <dbReference type="NCBI Taxonomy" id="29817"/>
    <lineage>
        <taxon>Eukaryota</taxon>
        <taxon>Viridiplantae</taxon>
        <taxon>Streptophyta</taxon>
        <taxon>Embryophyta</taxon>
        <taxon>Tracheophyta</taxon>
        <taxon>Spermatophyta</taxon>
        <taxon>Magnoliopsida</taxon>
        <taxon>Liliopsida</taxon>
        <taxon>Asparagales</taxon>
        <taxon>Iridaceae</taxon>
        <taxon>Iridoideae</taxon>
        <taxon>Irideae</taxon>
        <taxon>Iris</taxon>
    </lineage>
</organism>
<evidence type="ECO:0000256" key="1">
    <source>
        <dbReference type="SAM" id="Phobius"/>
    </source>
</evidence>
<dbReference type="Proteomes" id="UP001140949">
    <property type="component" value="Unassembled WGS sequence"/>
</dbReference>
<reference evidence="2" key="2">
    <citation type="submission" date="2023-04" db="EMBL/GenBank/DDBJ databases">
        <authorList>
            <person name="Bruccoleri R.E."/>
            <person name="Oakeley E.J."/>
            <person name="Faust A.-M."/>
            <person name="Dessus-Babus S."/>
            <person name="Altorfer M."/>
            <person name="Burckhardt D."/>
            <person name="Oertli M."/>
            <person name="Naumann U."/>
            <person name="Petersen F."/>
            <person name="Wong J."/>
        </authorList>
    </citation>
    <scope>NUCLEOTIDE SEQUENCE</scope>
    <source>
        <strain evidence="2">GSM-AAB239-AS_SAM_17_03QT</strain>
        <tissue evidence="2">Leaf</tissue>
    </source>
</reference>
<keyword evidence="1" id="KW-0812">Transmembrane</keyword>
<gene>
    <name evidence="2" type="ORF">M6B38_417490</name>
</gene>
<proteinExistence type="predicted"/>
<comment type="caution">
    <text evidence="2">The sequence shown here is derived from an EMBL/GenBank/DDBJ whole genome shotgun (WGS) entry which is preliminary data.</text>
</comment>
<reference evidence="2" key="1">
    <citation type="journal article" date="2023" name="GigaByte">
        <title>Genome assembly of the bearded iris, Iris pallida Lam.</title>
        <authorList>
            <person name="Bruccoleri R.E."/>
            <person name="Oakeley E.J."/>
            <person name="Faust A.M.E."/>
            <person name="Altorfer M."/>
            <person name="Dessus-Babus S."/>
            <person name="Burckhardt D."/>
            <person name="Oertli M."/>
            <person name="Naumann U."/>
            <person name="Petersen F."/>
            <person name="Wong J."/>
        </authorList>
    </citation>
    <scope>NUCLEOTIDE SEQUENCE</scope>
    <source>
        <strain evidence="2">GSM-AAB239-AS_SAM_17_03QT</strain>
    </source>
</reference>